<feature type="transmembrane region" description="Helical" evidence="2">
    <location>
        <begin position="127"/>
        <end position="150"/>
    </location>
</feature>
<evidence type="ECO:0000313" key="4">
    <source>
        <dbReference type="EMBL" id="AXA35345.1"/>
    </source>
</evidence>
<organism evidence="4 5">
    <name type="scientific">Sumerlaea chitinivorans</name>
    <dbReference type="NCBI Taxonomy" id="2250252"/>
    <lineage>
        <taxon>Bacteria</taxon>
        <taxon>Candidatus Sumerlaeota</taxon>
        <taxon>Candidatus Sumerlaeia</taxon>
        <taxon>Candidatus Sumerlaeales</taxon>
        <taxon>Candidatus Sumerlaeaceae</taxon>
        <taxon>Candidatus Sumerlaea</taxon>
    </lineage>
</organism>
<dbReference type="InterPro" id="IPR025403">
    <property type="entry name" value="TgpA-like_C"/>
</dbReference>
<protein>
    <submittedName>
        <fullName evidence="4">Transglutaminase-like enzyme</fullName>
    </submittedName>
</protein>
<evidence type="ECO:0000259" key="3">
    <source>
        <dbReference type="SMART" id="SM00460"/>
    </source>
</evidence>
<dbReference type="Gene3D" id="3.10.620.30">
    <property type="match status" value="1"/>
</dbReference>
<feature type="transmembrane region" description="Helical" evidence="2">
    <location>
        <begin position="189"/>
        <end position="208"/>
    </location>
</feature>
<dbReference type="AlphaFoldDB" id="A0A2Z4Y4I0"/>
<gene>
    <name evidence="4" type="ORF">BRCON_0568</name>
</gene>
<feature type="region of interest" description="Disordered" evidence="1">
    <location>
        <begin position="413"/>
        <end position="445"/>
    </location>
</feature>
<dbReference type="SUPFAM" id="SSF54001">
    <property type="entry name" value="Cysteine proteinases"/>
    <property type="match status" value="1"/>
</dbReference>
<sequence length="800" mass="91112">MTLERAFALSVTLVALLGFLMLYLTGEFPPYLILPAFPLLGAAFFIRKWLARVPTFLWDLVTLIGFVAILPIARSSLLNATVYFFLFLQLVKVLSMRRPRDAFSVYVISFFQVLAAAVLTTSPVFGFAFLVYAGLLSWSLMLTIMLMGALSVQQFAPAAAPAPKKFRIFSSSPYLPESIRKLRVPSLRLVVLFLTLLILCISIAVFVITPRFSTRRLLATLGARGEPPAVSAFEESVEFGSYRKIQLDNSVALYVRPDQPELRPNAIRLRGVALDYFDGRRWRRSTWTTDQAPFPQLTIRPLPARWNTIVQPPNVTRFIFGETFPQRLVLELDQVVLSDPYSASAWLPYVPAKEIHYRVFSRVETLEQREPPERYQRPIPGVQTSTSGSESPTTHPLEIARRFAEHLARAADETLRASGERTDSRPLSPDDIFTGRGPRAGRNPGMRGAFGGQLGMASPRYVEACLQIPNSLDTQKLRAFAMQIVGNRQTAYEKALAIESYLRSRYQYTLEQIPDNPKNPVEDFLFESRRGHCEYFATAMVMLLRSLDIPARIVNGYYSAEWNNFAKSFTVRQRDAHSWVEVFFPGYGWMTFDPTPPDAIGRAIEFNPYLLTAMRLWDSVKLRWYRVMIDFSIEDQRFVAGTFLRMFASHHEEVAEWGGGNYAADDSMRELAPSIAGVVLVGGALVLVLLSFRGRWAKAKGRKTKRSARGWSPPPEFYGQLLKEFERLGYHRAVHETPREFAERIAKSIPEFASFAQVTQWYYGYRYGEHELMAEQLHAIQELRNSVRRYAQRHRHTAPA</sequence>
<dbReference type="Pfam" id="PF01841">
    <property type="entry name" value="Transglut_core"/>
    <property type="match status" value="1"/>
</dbReference>
<dbReference type="KEGG" id="schv:BRCON_0568"/>
<feature type="compositionally biased region" description="Basic and acidic residues" evidence="1">
    <location>
        <begin position="413"/>
        <end position="424"/>
    </location>
</feature>
<feature type="transmembrane region" description="Helical" evidence="2">
    <location>
        <begin position="6"/>
        <end position="24"/>
    </location>
</feature>
<keyword evidence="2" id="KW-0812">Transmembrane</keyword>
<accession>A0A2Z4Y4I0</accession>
<reference evidence="4 5" key="1">
    <citation type="submission" date="2018-05" db="EMBL/GenBank/DDBJ databases">
        <title>A metagenomic window into the 2 km-deep terrestrial subsurface aquifer revealed taxonomically and functionally diverse microbial community comprising novel uncultured bacterial lineages.</title>
        <authorList>
            <person name="Kadnikov V.V."/>
            <person name="Mardanov A.V."/>
            <person name="Beletsky A.V."/>
            <person name="Banks D."/>
            <person name="Pimenov N.V."/>
            <person name="Frank Y.A."/>
            <person name="Karnachuk O.V."/>
            <person name="Ravin N.V."/>
        </authorList>
    </citation>
    <scope>NUCLEOTIDE SEQUENCE [LARGE SCALE GENOMIC DNA]</scope>
    <source>
        <strain evidence="4">BY</strain>
    </source>
</reference>
<evidence type="ECO:0000313" key="5">
    <source>
        <dbReference type="Proteomes" id="UP000262583"/>
    </source>
</evidence>
<feature type="transmembrane region" description="Helical" evidence="2">
    <location>
        <begin position="671"/>
        <end position="692"/>
    </location>
</feature>
<feature type="compositionally biased region" description="Polar residues" evidence="1">
    <location>
        <begin position="382"/>
        <end position="394"/>
    </location>
</feature>
<feature type="transmembrane region" description="Helical" evidence="2">
    <location>
        <begin position="31"/>
        <end position="51"/>
    </location>
</feature>
<keyword evidence="2" id="KW-0472">Membrane</keyword>
<evidence type="ECO:0000256" key="1">
    <source>
        <dbReference type="SAM" id="MobiDB-lite"/>
    </source>
</evidence>
<proteinExistence type="predicted"/>
<dbReference type="InterPro" id="IPR052901">
    <property type="entry name" value="Bact_TGase-like"/>
</dbReference>
<feature type="region of interest" description="Disordered" evidence="1">
    <location>
        <begin position="368"/>
        <end position="394"/>
    </location>
</feature>
<dbReference type="SMART" id="SM00460">
    <property type="entry name" value="TGc"/>
    <property type="match status" value="1"/>
</dbReference>
<dbReference type="PANTHER" id="PTHR42736:SF1">
    <property type="entry name" value="PROTEIN-GLUTAMINE GAMMA-GLUTAMYLTRANSFERASE"/>
    <property type="match status" value="1"/>
</dbReference>
<feature type="transmembrane region" description="Helical" evidence="2">
    <location>
        <begin position="103"/>
        <end position="121"/>
    </location>
</feature>
<dbReference type="Pfam" id="PF13559">
    <property type="entry name" value="DUF4129"/>
    <property type="match status" value="1"/>
</dbReference>
<feature type="transmembrane region" description="Helical" evidence="2">
    <location>
        <begin position="63"/>
        <end position="91"/>
    </location>
</feature>
<dbReference type="InterPro" id="IPR021878">
    <property type="entry name" value="TgpA_N"/>
</dbReference>
<feature type="domain" description="Transglutaminase-like" evidence="3">
    <location>
        <begin position="525"/>
        <end position="596"/>
    </location>
</feature>
<evidence type="ECO:0000256" key="2">
    <source>
        <dbReference type="SAM" id="Phobius"/>
    </source>
</evidence>
<dbReference type="EMBL" id="CP030759">
    <property type="protein sequence ID" value="AXA35345.1"/>
    <property type="molecule type" value="Genomic_DNA"/>
</dbReference>
<dbReference type="InterPro" id="IPR038765">
    <property type="entry name" value="Papain-like_cys_pep_sf"/>
</dbReference>
<name>A0A2Z4Y4I0_SUMC1</name>
<keyword evidence="2" id="KW-1133">Transmembrane helix</keyword>
<dbReference type="PANTHER" id="PTHR42736">
    <property type="entry name" value="PROTEIN-GLUTAMINE GAMMA-GLUTAMYLTRANSFERASE"/>
    <property type="match status" value="1"/>
</dbReference>
<dbReference type="Pfam" id="PF11992">
    <property type="entry name" value="TgpA_N"/>
    <property type="match status" value="1"/>
</dbReference>
<dbReference type="InterPro" id="IPR002931">
    <property type="entry name" value="Transglutaminase-like"/>
</dbReference>
<dbReference type="Proteomes" id="UP000262583">
    <property type="component" value="Chromosome"/>
</dbReference>